<dbReference type="PANTHER" id="PTHR39159:SF1">
    <property type="entry name" value="UPF0374 PROTEIN YGAC"/>
    <property type="match status" value="1"/>
</dbReference>
<dbReference type="Gene3D" id="2.40.380.10">
    <property type="entry name" value="FomD-like"/>
    <property type="match status" value="1"/>
</dbReference>
<sequence>MNHPVRVQALKYGGHPYRHWSASLRQKVGPLIILEAAFEQTVSHKFLGTIPQGTLSTEYYWTDRWFSIFRLARQHDRQLICFYCNVNTPAEFDGSTLRFVDLDVDLLVMPDLSCHVLDADELESNAQRYNYPPDLVRSAHQALAELHHLARTRQFPFNEIEMNPKPSHADDLDR</sequence>
<dbReference type="InterPro" id="IPR007295">
    <property type="entry name" value="DUF402"/>
</dbReference>
<dbReference type="STRING" id="454194.PYK22_00784"/>
<proteinExistence type="predicted"/>
<accession>A0A0B6WWW7</accession>
<feature type="domain" description="DUF402" evidence="2">
    <location>
        <begin position="51"/>
        <end position="153"/>
    </location>
</feature>
<dbReference type="EMBL" id="CBXV010000003">
    <property type="protein sequence ID" value="CDM64789.1"/>
    <property type="molecule type" value="Genomic_DNA"/>
</dbReference>
<dbReference type="Pfam" id="PF04167">
    <property type="entry name" value="DUF402"/>
    <property type="match status" value="1"/>
</dbReference>
<protein>
    <submittedName>
        <fullName evidence="3">Uncharacterized domain/protein associated with RNAses G and E</fullName>
    </submittedName>
</protein>
<evidence type="ECO:0000259" key="2">
    <source>
        <dbReference type="Pfam" id="PF04167"/>
    </source>
</evidence>
<reference evidence="3 4" key="1">
    <citation type="submission" date="2013-12" db="EMBL/GenBank/DDBJ databases">
        <authorList>
            <person name="Stott M."/>
        </authorList>
    </citation>
    <scope>NUCLEOTIDE SEQUENCE [LARGE SCALE GENOMIC DNA]</scope>
    <source>
        <strain evidence="3 4">K22</strain>
    </source>
</reference>
<name>A0A0B6WWW7_9BACT</name>
<keyword evidence="4" id="KW-1185">Reference proteome</keyword>
<dbReference type="AlphaFoldDB" id="A0A0B6WWW7"/>
<reference evidence="3 4" key="2">
    <citation type="submission" date="2015-01" db="EMBL/GenBank/DDBJ databases">
        <title>Complete genome sequence of Pyrinomonas methylaliphatogenes type strain K22T.</title>
        <authorList>
            <person name="Lee K.C.Y."/>
            <person name="Power J.F."/>
            <person name="Dunfield P.F."/>
            <person name="Morgan X.C."/>
            <person name="Huttenhower C."/>
            <person name="Stott M.B."/>
        </authorList>
    </citation>
    <scope>NUCLEOTIDE SEQUENCE [LARGE SCALE GENOMIC DNA]</scope>
    <source>
        <strain evidence="3 4">K22</strain>
    </source>
</reference>
<dbReference type="RefSeq" id="WP_041974673.1">
    <property type="nucleotide sequence ID" value="NZ_CBXV010000003.1"/>
</dbReference>
<dbReference type="InterPro" id="IPR050212">
    <property type="entry name" value="Ntdp-like"/>
</dbReference>
<dbReference type="OrthoDB" id="4327917at2"/>
<organism evidence="3 4">
    <name type="scientific">Pyrinomonas methylaliphatogenes</name>
    <dbReference type="NCBI Taxonomy" id="454194"/>
    <lineage>
        <taxon>Bacteria</taxon>
        <taxon>Pseudomonadati</taxon>
        <taxon>Acidobacteriota</taxon>
        <taxon>Blastocatellia</taxon>
        <taxon>Blastocatellales</taxon>
        <taxon>Pyrinomonadaceae</taxon>
        <taxon>Pyrinomonas</taxon>
    </lineage>
</organism>
<dbReference type="SUPFAM" id="SSF159234">
    <property type="entry name" value="FomD-like"/>
    <property type="match status" value="1"/>
</dbReference>
<gene>
    <name evidence="3" type="ORF">PYK22_00784</name>
</gene>
<dbReference type="Proteomes" id="UP000031518">
    <property type="component" value="Unassembled WGS sequence"/>
</dbReference>
<keyword evidence="1" id="KW-0378">Hydrolase</keyword>
<evidence type="ECO:0000256" key="1">
    <source>
        <dbReference type="ARBA" id="ARBA00022801"/>
    </source>
</evidence>
<evidence type="ECO:0000313" key="3">
    <source>
        <dbReference type="EMBL" id="CDM64789.1"/>
    </source>
</evidence>
<dbReference type="GO" id="GO:0016787">
    <property type="term" value="F:hydrolase activity"/>
    <property type="evidence" value="ECO:0007669"/>
    <property type="project" value="UniProtKB-KW"/>
</dbReference>
<dbReference type="InterPro" id="IPR035930">
    <property type="entry name" value="FomD-like_sf"/>
</dbReference>
<evidence type="ECO:0000313" key="4">
    <source>
        <dbReference type="Proteomes" id="UP000031518"/>
    </source>
</evidence>
<dbReference type="PANTHER" id="PTHR39159">
    <property type="match status" value="1"/>
</dbReference>